<accession>A0A4Y2B0U5</accession>
<proteinExistence type="predicted"/>
<gene>
    <name evidence="1" type="ORF">AVEN_121056_1</name>
</gene>
<evidence type="ECO:0000313" key="2">
    <source>
        <dbReference type="Proteomes" id="UP000499080"/>
    </source>
</evidence>
<dbReference type="Proteomes" id="UP000499080">
    <property type="component" value="Unassembled WGS sequence"/>
</dbReference>
<evidence type="ECO:0000313" key="1">
    <source>
        <dbReference type="EMBL" id="GBL85750.1"/>
    </source>
</evidence>
<protein>
    <submittedName>
        <fullName evidence="1">Uncharacterized protein</fullName>
    </submittedName>
</protein>
<dbReference type="AlphaFoldDB" id="A0A4Y2B0U5"/>
<comment type="caution">
    <text evidence="1">The sequence shown here is derived from an EMBL/GenBank/DDBJ whole genome shotgun (WGS) entry which is preliminary data.</text>
</comment>
<feature type="non-terminal residue" evidence="1">
    <location>
        <position position="68"/>
    </location>
</feature>
<sequence length="68" mass="8095">MSLCSHMTLVKKKFVPSILLRNLVVKRNESHRNVKKSRIIFGRNFSRSFGNVKEYQRPFQELKSEKVE</sequence>
<keyword evidence="2" id="KW-1185">Reference proteome</keyword>
<name>A0A4Y2B0U5_ARAVE</name>
<organism evidence="1 2">
    <name type="scientific">Araneus ventricosus</name>
    <name type="common">Orbweaver spider</name>
    <name type="synonym">Epeira ventricosa</name>
    <dbReference type="NCBI Taxonomy" id="182803"/>
    <lineage>
        <taxon>Eukaryota</taxon>
        <taxon>Metazoa</taxon>
        <taxon>Ecdysozoa</taxon>
        <taxon>Arthropoda</taxon>
        <taxon>Chelicerata</taxon>
        <taxon>Arachnida</taxon>
        <taxon>Araneae</taxon>
        <taxon>Araneomorphae</taxon>
        <taxon>Entelegynae</taxon>
        <taxon>Araneoidea</taxon>
        <taxon>Araneidae</taxon>
        <taxon>Araneus</taxon>
    </lineage>
</organism>
<dbReference type="EMBL" id="BGPR01233923">
    <property type="protein sequence ID" value="GBL85750.1"/>
    <property type="molecule type" value="Genomic_DNA"/>
</dbReference>
<reference evidence="1 2" key="1">
    <citation type="journal article" date="2019" name="Sci. Rep.">
        <title>Orb-weaving spider Araneus ventricosus genome elucidates the spidroin gene catalogue.</title>
        <authorList>
            <person name="Kono N."/>
            <person name="Nakamura H."/>
            <person name="Ohtoshi R."/>
            <person name="Moran D.A.P."/>
            <person name="Shinohara A."/>
            <person name="Yoshida Y."/>
            <person name="Fujiwara M."/>
            <person name="Mori M."/>
            <person name="Tomita M."/>
            <person name="Arakawa K."/>
        </authorList>
    </citation>
    <scope>NUCLEOTIDE SEQUENCE [LARGE SCALE GENOMIC DNA]</scope>
</reference>